<keyword evidence="2" id="KW-0472">Membrane</keyword>
<dbReference type="Proteomes" id="UP000648801">
    <property type="component" value="Unassembled WGS sequence"/>
</dbReference>
<protein>
    <recommendedName>
        <fullName evidence="6">Cytochrome b561 domain-containing protein</fullName>
    </recommendedName>
</protein>
<proteinExistence type="predicted"/>
<keyword evidence="2" id="KW-0812">Transmembrane</keyword>
<name>A0A916W8N7_9BACT</name>
<feature type="region of interest" description="Disordered" evidence="1">
    <location>
        <begin position="50"/>
        <end position="76"/>
    </location>
</feature>
<evidence type="ECO:0000313" key="4">
    <source>
        <dbReference type="EMBL" id="GGA75945.1"/>
    </source>
</evidence>
<dbReference type="AlphaFoldDB" id="A0A916W8N7"/>
<feature type="compositionally biased region" description="Low complexity" evidence="1">
    <location>
        <begin position="53"/>
        <end position="76"/>
    </location>
</feature>
<feature type="signal peptide" evidence="3">
    <location>
        <begin position="1"/>
        <end position="26"/>
    </location>
</feature>
<accession>A0A916W8N7</accession>
<feature type="transmembrane region" description="Helical" evidence="2">
    <location>
        <begin position="188"/>
        <end position="207"/>
    </location>
</feature>
<evidence type="ECO:0000313" key="5">
    <source>
        <dbReference type="Proteomes" id="UP000648801"/>
    </source>
</evidence>
<keyword evidence="2" id="KW-1133">Transmembrane helix</keyword>
<reference evidence="4" key="1">
    <citation type="journal article" date="2014" name="Int. J. Syst. Evol. Microbiol.">
        <title>Complete genome sequence of Corynebacterium casei LMG S-19264T (=DSM 44701T), isolated from a smear-ripened cheese.</title>
        <authorList>
            <consortium name="US DOE Joint Genome Institute (JGI-PGF)"/>
            <person name="Walter F."/>
            <person name="Albersmeier A."/>
            <person name="Kalinowski J."/>
            <person name="Ruckert C."/>
        </authorList>
    </citation>
    <scope>NUCLEOTIDE SEQUENCE</scope>
    <source>
        <strain evidence="4">CGMCC 1.15447</strain>
    </source>
</reference>
<evidence type="ECO:0000256" key="3">
    <source>
        <dbReference type="SAM" id="SignalP"/>
    </source>
</evidence>
<feature type="chain" id="PRO_5037317936" description="Cytochrome b561 domain-containing protein" evidence="3">
    <location>
        <begin position="27"/>
        <end position="249"/>
    </location>
</feature>
<keyword evidence="3" id="KW-0732">Signal</keyword>
<evidence type="ECO:0000256" key="2">
    <source>
        <dbReference type="SAM" id="Phobius"/>
    </source>
</evidence>
<comment type="caution">
    <text evidence="4">The sequence shown here is derived from an EMBL/GenBank/DDBJ whole genome shotgun (WGS) entry which is preliminary data.</text>
</comment>
<gene>
    <name evidence="4" type="ORF">GCM10011507_29150</name>
</gene>
<sequence>MLSLYPKTTQLLGATILLLVFSPASRAQTADALPDAPTPQVQAIDLAQNSGAPQQPSQTQPQQPSSSSTEPSLSDLGLTTAQTQGSAQAQALLDKRTHMLKVHQKLGLLTLIPLAATVISSAGATASHQHNGSTVVTTNTGNTTGRDLHAALGSVSVGMYAATAWYAIRAPKVPGVESRGAIRVHKALIWIHAPGMVLTPVLGAIAFKQLNSGERIHGVASAHAAVAWVTVASYSASIVAVSWPIHLKF</sequence>
<feature type="transmembrane region" description="Helical" evidence="2">
    <location>
        <begin position="106"/>
        <end position="127"/>
    </location>
</feature>
<keyword evidence="5" id="KW-1185">Reference proteome</keyword>
<organism evidence="4 5">
    <name type="scientific">Edaphobacter acidisoli</name>
    <dbReference type="NCBI Taxonomy" id="2040573"/>
    <lineage>
        <taxon>Bacteria</taxon>
        <taxon>Pseudomonadati</taxon>
        <taxon>Acidobacteriota</taxon>
        <taxon>Terriglobia</taxon>
        <taxon>Terriglobales</taxon>
        <taxon>Acidobacteriaceae</taxon>
        <taxon>Edaphobacter</taxon>
    </lineage>
</organism>
<dbReference type="RefSeq" id="WP_188760245.1">
    <property type="nucleotide sequence ID" value="NZ_BMJB01000002.1"/>
</dbReference>
<dbReference type="EMBL" id="BMJB01000002">
    <property type="protein sequence ID" value="GGA75945.1"/>
    <property type="molecule type" value="Genomic_DNA"/>
</dbReference>
<evidence type="ECO:0000256" key="1">
    <source>
        <dbReference type="SAM" id="MobiDB-lite"/>
    </source>
</evidence>
<reference evidence="4" key="2">
    <citation type="submission" date="2020-09" db="EMBL/GenBank/DDBJ databases">
        <authorList>
            <person name="Sun Q."/>
            <person name="Zhou Y."/>
        </authorList>
    </citation>
    <scope>NUCLEOTIDE SEQUENCE</scope>
    <source>
        <strain evidence="4">CGMCC 1.15447</strain>
    </source>
</reference>
<feature type="transmembrane region" description="Helical" evidence="2">
    <location>
        <begin position="148"/>
        <end position="168"/>
    </location>
</feature>
<feature type="transmembrane region" description="Helical" evidence="2">
    <location>
        <begin position="219"/>
        <end position="245"/>
    </location>
</feature>
<evidence type="ECO:0008006" key="6">
    <source>
        <dbReference type="Google" id="ProtNLM"/>
    </source>
</evidence>